<reference evidence="3" key="1">
    <citation type="submission" date="2021-01" db="EMBL/GenBank/DDBJ databases">
        <authorList>
            <person name="Kaushik A."/>
        </authorList>
    </citation>
    <scope>NUCLEOTIDE SEQUENCE</scope>
    <source>
        <strain evidence="3">AG2-2IIIB</strain>
    </source>
</reference>
<dbReference type="EMBL" id="CAJMWT010008486">
    <property type="protein sequence ID" value="CAE6533715.1"/>
    <property type="molecule type" value="Genomic_DNA"/>
</dbReference>
<name>A0A8H3HQM3_9AGAM</name>
<keyword evidence="1" id="KW-0472">Membrane</keyword>
<feature type="signal peptide" evidence="2">
    <location>
        <begin position="1"/>
        <end position="18"/>
    </location>
</feature>
<sequence length="137" mass="15166">MLFYLYAFLMFRLSVAFAWPVSLGSVSKGSDKINNPEKSYSRDVSFNPRWVLESHVLSKRNATNNLVDPAGNDIPDGDITNEDTGDILSDRYGLLAIVLGVAAFVLLLLVLLVLLLAYHEQRKEAKYKELSGSDDGA</sequence>
<organism evidence="3 4">
    <name type="scientific">Rhizoctonia solani</name>
    <dbReference type="NCBI Taxonomy" id="456999"/>
    <lineage>
        <taxon>Eukaryota</taxon>
        <taxon>Fungi</taxon>
        <taxon>Dikarya</taxon>
        <taxon>Basidiomycota</taxon>
        <taxon>Agaricomycotina</taxon>
        <taxon>Agaricomycetes</taxon>
        <taxon>Cantharellales</taxon>
        <taxon>Ceratobasidiaceae</taxon>
        <taxon>Rhizoctonia</taxon>
    </lineage>
</organism>
<dbReference type="Proteomes" id="UP000663843">
    <property type="component" value="Unassembled WGS sequence"/>
</dbReference>
<keyword evidence="1" id="KW-1133">Transmembrane helix</keyword>
<protein>
    <submittedName>
        <fullName evidence="3">Uncharacterized protein</fullName>
    </submittedName>
</protein>
<keyword evidence="2" id="KW-0732">Signal</keyword>
<gene>
    <name evidence="3" type="ORF">RDB_LOCUS182698</name>
</gene>
<evidence type="ECO:0000313" key="4">
    <source>
        <dbReference type="Proteomes" id="UP000663843"/>
    </source>
</evidence>
<keyword evidence="1" id="KW-0812">Transmembrane</keyword>
<evidence type="ECO:0000256" key="2">
    <source>
        <dbReference type="SAM" id="SignalP"/>
    </source>
</evidence>
<comment type="caution">
    <text evidence="3">The sequence shown here is derived from an EMBL/GenBank/DDBJ whole genome shotgun (WGS) entry which is preliminary data.</text>
</comment>
<proteinExistence type="predicted"/>
<evidence type="ECO:0000256" key="1">
    <source>
        <dbReference type="SAM" id="Phobius"/>
    </source>
</evidence>
<accession>A0A8H3HQM3</accession>
<feature type="chain" id="PRO_5034541633" evidence="2">
    <location>
        <begin position="19"/>
        <end position="137"/>
    </location>
</feature>
<feature type="transmembrane region" description="Helical" evidence="1">
    <location>
        <begin position="92"/>
        <end position="118"/>
    </location>
</feature>
<evidence type="ECO:0000313" key="3">
    <source>
        <dbReference type="EMBL" id="CAE6533715.1"/>
    </source>
</evidence>
<dbReference type="AlphaFoldDB" id="A0A8H3HQM3"/>